<dbReference type="InterPro" id="IPR036236">
    <property type="entry name" value="Znf_C2H2_sf"/>
</dbReference>
<comment type="caution">
    <text evidence="4">The sequence shown here is derived from an EMBL/GenBank/DDBJ whole genome shotgun (WGS) entry which is preliminary data.</text>
</comment>
<accession>A0AAD5PID4</accession>
<dbReference type="Pfam" id="PF00096">
    <property type="entry name" value="zf-C2H2"/>
    <property type="match status" value="1"/>
</dbReference>
<proteinExistence type="predicted"/>
<dbReference type="GO" id="GO:0000978">
    <property type="term" value="F:RNA polymerase II cis-regulatory region sequence-specific DNA binding"/>
    <property type="evidence" value="ECO:0007669"/>
    <property type="project" value="TreeGrafter"/>
</dbReference>
<feature type="region of interest" description="Disordered" evidence="2">
    <location>
        <begin position="15"/>
        <end position="36"/>
    </location>
</feature>
<dbReference type="SUPFAM" id="SSF57667">
    <property type="entry name" value="beta-beta-alpha zinc fingers"/>
    <property type="match status" value="1"/>
</dbReference>
<reference evidence="4" key="2">
    <citation type="submission" date="2023-02" db="EMBL/GenBank/DDBJ databases">
        <authorList>
            <consortium name="DOE Joint Genome Institute"/>
            <person name="Mondo S.J."/>
            <person name="Chang Y."/>
            <person name="Wang Y."/>
            <person name="Ahrendt S."/>
            <person name="Andreopoulos W."/>
            <person name="Barry K."/>
            <person name="Beard J."/>
            <person name="Benny G.L."/>
            <person name="Blankenship S."/>
            <person name="Bonito G."/>
            <person name="Cuomo C."/>
            <person name="Desiro A."/>
            <person name="Gervers K.A."/>
            <person name="Hundley H."/>
            <person name="Kuo A."/>
            <person name="LaButti K."/>
            <person name="Lang B.F."/>
            <person name="Lipzen A."/>
            <person name="O'Donnell K."/>
            <person name="Pangilinan J."/>
            <person name="Reynolds N."/>
            <person name="Sandor L."/>
            <person name="Smith M.W."/>
            <person name="Tsang A."/>
            <person name="Grigoriev I.V."/>
            <person name="Stajich J.E."/>
            <person name="Spatafora J.W."/>
        </authorList>
    </citation>
    <scope>NUCLEOTIDE SEQUENCE</scope>
    <source>
        <strain evidence="4">RSA 2281</strain>
    </source>
</reference>
<evidence type="ECO:0000256" key="1">
    <source>
        <dbReference type="PROSITE-ProRule" id="PRU00042"/>
    </source>
</evidence>
<feature type="region of interest" description="Disordered" evidence="2">
    <location>
        <begin position="189"/>
        <end position="227"/>
    </location>
</feature>
<feature type="domain" description="C2H2-type" evidence="3">
    <location>
        <begin position="285"/>
        <end position="313"/>
    </location>
</feature>
<sequence length="348" mass="38939">MIPNFQEKSTYMNANESLPRHDNGHIGQEDPSVSGGYLSNDYNDTEHGSTTMESIEFSNNGDSYGSPNYFNLQLTAMNPLSSSDIGMDFGYPTMISTNSSTTASSATSGGYSTHYEQQQQQLQQLSTPPLMTYDFNRQNEPFIMVPPLYGIHSNVMVATPGTTRTAIHQEGMPRRPHPFDYNGYMYPSPEHPRHFHQDENDGVPARSNTPPFSPESDENADPYYPHQERAPAMDEPIFDNRTEPVNQAASTGGELLGRVANCQNRHSGNSPCTDDRKQPSENSTKTCTTCKRSFSRARDLTRHINSVHVKKAFKCAICGSLFTRKDSIHRHQRKVKHFINSSGVDTIM</sequence>
<dbReference type="GO" id="GO:0001228">
    <property type="term" value="F:DNA-binding transcription activator activity, RNA polymerase II-specific"/>
    <property type="evidence" value="ECO:0007669"/>
    <property type="project" value="TreeGrafter"/>
</dbReference>
<dbReference type="AlphaFoldDB" id="A0AAD5PID4"/>
<feature type="domain" description="C2H2-type" evidence="3">
    <location>
        <begin position="313"/>
        <end position="337"/>
    </location>
</feature>
<evidence type="ECO:0000256" key="2">
    <source>
        <dbReference type="SAM" id="MobiDB-lite"/>
    </source>
</evidence>
<dbReference type="EMBL" id="JAIXMP010000004">
    <property type="protein sequence ID" value="KAI9274416.1"/>
    <property type="molecule type" value="Genomic_DNA"/>
</dbReference>
<dbReference type="SMART" id="SM00355">
    <property type="entry name" value="ZnF_C2H2"/>
    <property type="match status" value="2"/>
</dbReference>
<protein>
    <recommendedName>
        <fullName evidence="3">C2H2-type domain-containing protein</fullName>
    </recommendedName>
</protein>
<dbReference type="InterPro" id="IPR052795">
    <property type="entry name" value="RREB1"/>
</dbReference>
<reference evidence="4" key="1">
    <citation type="journal article" date="2022" name="IScience">
        <title>Evolution of zygomycete secretomes and the origins of terrestrial fungal ecologies.</title>
        <authorList>
            <person name="Chang Y."/>
            <person name="Wang Y."/>
            <person name="Mondo S."/>
            <person name="Ahrendt S."/>
            <person name="Andreopoulos W."/>
            <person name="Barry K."/>
            <person name="Beard J."/>
            <person name="Benny G.L."/>
            <person name="Blankenship S."/>
            <person name="Bonito G."/>
            <person name="Cuomo C."/>
            <person name="Desiro A."/>
            <person name="Gervers K.A."/>
            <person name="Hundley H."/>
            <person name="Kuo A."/>
            <person name="LaButti K."/>
            <person name="Lang B.F."/>
            <person name="Lipzen A."/>
            <person name="O'Donnell K."/>
            <person name="Pangilinan J."/>
            <person name="Reynolds N."/>
            <person name="Sandor L."/>
            <person name="Smith M.E."/>
            <person name="Tsang A."/>
            <person name="Grigoriev I.V."/>
            <person name="Stajich J.E."/>
            <person name="Spatafora J.W."/>
        </authorList>
    </citation>
    <scope>NUCLEOTIDE SEQUENCE</scope>
    <source>
        <strain evidence="4">RSA 2281</strain>
    </source>
</reference>
<dbReference type="PROSITE" id="PS00028">
    <property type="entry name" value="ZINC_FINGER_C2H2_1"/>
    <property type="match status" value="2"/>
</dbReference>
<evidence type="ECO:0000313" key="4">
    <source>
        <dbReference type="EMBL" id="KAI9274416.1"/>
    </source>
</evidence>
<dbReference type="GO" id="GO:0005634">
    <property type="term" value="C:nucleus"/>
    <property type="evidence" value="ECO:0007669"/>
    <property type="project" value="TreeGrafter"/>
</dbReference>
<organism evidence="4 5">
    <name type="scientific">Phascolomyces articulosus</name>
    <dbReference type="NCBI Taxonomy" id="60185"/>
    <lineage>
        <taxon>Eukaryota</taxon>
        <taxon>Fungi</taxon>
        <taxon>Fungi incertae sedis</taxon>
        <taxon>Mucoromycota</taxon>
        <taxon>Mucoromycotina</taxon>
        <taxon>Mucoromycetes</taxon>
        <taxon>Mucorales</taxon>
        <taxon>Lichtheimiaceae</taxon>
        <taxon>Phascolomyces</taxon>
    </lineage>
</organism>
<feature type="compositionally biased region" description="Basic and acidic residues" evidence="2">
    <location>
        <begin position="190"/>
        <end position="199"/>
    </location>
</feature>
<dbReference type="PANTHER" id="PTHR46451">
    <property type="entry name" value="RAS-RESPONSIVE ELEMENT-BINDING PROTEIN 1"/>
    <property type="match status" value="1"/>
</dbReference>
<keyword evidence="1" id="KW-0863">Zinc-finger</keyword>
<dbReference type="InterPro" id="IPR013087">
    <property type="entry name" value="Znf_C2H2_type"/>
</dbReference>
<evidence type="ECO:0000259" key="3">
    <source>
        <dbReference type="PROSITE" id="PS50157"/>
    </source>
</evidence>
<dbReference type="Proteomes" id="UP001209540">
    <property type="component" value="Unassembled WGS sequence"/>
</dbReference>
<feature type="region of interest" description="Disordered" evidence="2">
    <location>
        <begin position="266"/>
        <end position="286"/>
    </location>
</feature>
<dbReference type="PANTHER" id="PTHR46451:SF1">
    <property type="entry name" value="RAS-RESPONSIVE ELEMENT-BINDING PROTEIN 1"/>
    <property type="match status" value="1"/>
</dbReference>
<name>A0AAD5PID4_9FUNG</name>
<dbReference type="Gene3D" id="3.30.160.60">
    <property type="entry name" value="Classic Zinc Finger"/>
    <property type="match status" value="1"/>
</dbReference>
<dbReference type="PROSITE" id="PS50157">
    <property type="entry name" value="ZINC_FINGER_C2H2_2"/>
    <property type="match status" value="2"/>
</dbReference>
<gene>
    <name evidence="4" type="ORF">BDA99DRAFT_533055</name>
</gene>
<feature type="compositionally biased region" description="Basic and acidic residues" evidence="2">
    <location>
        <begin position="18"/>
        <end position="28"/>
    </location>
</feature>
<evidence type="ECO:0000313" key="5">
    <source>
        <dbReference type="Proteomes" id="UP001209540"/>
    </source>
</evidence>
<keyword evidence="1" id="KW-0479">Metal-binding</keyword>
<dbReference type="GO" id="GO:0008270">
    <property type="term" value="F:zinc ion binding"/>
    <property type="evidence" value="ECO:0007669"/>
    <property type="project" value="UniProtKB-KW"/>
</dbReference>
<keyword evidence="5" id="KW-1185">Reference proteome</keyword>
<keyword evidence="1" id="KW-0862">Zinc</keyword>